<proteinExistence type="predicted"/>
<gene>
    <name evidence="2" type="ORF">Hamer_G028873</name>
</gene>
<name>A0A8J5TJJ5_HOMAM</name>
<accession>A0A8J5TJJ5</accession>
<evidence type="ECO:0000259" key="1">
    <source>
        <dbReference type="Pfam" id="PF04937"/>
    </source>
</evidence>
<dbReference type="EMBL" id="JAHLQT010003850">
    <property type="protein sequence ID" value="KAG7176191.1"/>
    <property type="molecule type" value="Genomic_DNA"/>
</dbReference>
<dbReference type="Pfam" id="PF04937">
    <property type="entry name" value="DUF659"/>
    <property type="match status" value="1"/>
</dbReference>
<dbReference type="AlphaFoldDB" id="A0A8J5TJJ5"/>
<evidence type="ECO:0000313" key="3">
    <source>
        <dbReference type="Proteomes" id="UP000747542"/>
    </source>
</evidence>
<protein>
    <recommendedName>
        <fullName evidence="1">DUF659 domain-containing protein</fullName>
    </recommendedName>
</protein>
<dbReference type="Proteomes" id="UP000747542">
    <property type="component" value="Unassembled WGS sequence"/>
</dbReference>
<keyword evidence="3" id="KW-1185">Reference proteome</keyword>
<organism evidence="2 3">
    <name type="scientific">Homarus americanus</name>
    <name type="common">American lobster</name>
    <dbReference type="NCBI Taxonomy" id="6706"/>
    <lineage>
        <taxon>Eukaryota</taxon>
        <taxon>Metazoa</taxon>
        <taxon>Ecdysozoa</taxon>
        <taxon>Arthropoda</taxon>
        <taxon>Crustacea</taxon>
        <taxon>Multicrustacea</taxon>
        <taxon>Malacostraca</taxon>
        <taxon>Eumalacostraca</taxon>
        <taxon>Eucarida</taxon>
        <taxon>Decapoda</taxon>
        <taxon>Pleocyemata</taxon>
        <taxon>Astacidea</taxon>
        <taxon>Nephropoidea</taxon>
        <taxon>Nephropidae</taxon>
        <taxon>Homarus</taxon>
    </lineage>
</organism>
<comment type="caution">
    <text evidence="2">The sequence shown here is derived from an EMBL/GenBank/DDBJ whole genome shotgun (WGS) entry which is preliminary data.</text>
</comment>
<feature type="domain" description="DUF659" evidence="1">
    <location>
        <begin position="5"/>
        <end position="64"/>
    </location>
</feature>
<evidence type="ECO:0000313" key="2">
    <source>
        <dbReference type="EMBL" id="KAG7176191.1"/>
    </source>
</evidence>
<dbReference type="InterPro" id="IPR007021">
    <property type="entry name" value="DUF659"/>
</dbReference>
<reference evidence="2" key="1">
    <citation type="journal article" date="2021" name="Sci. Adv.">
        <title>The American lobster genome reveals insights on longevity, neural, and immune adaptations.</title>
        <authorList>
            <person name="Polinski J.M."/>
            <person name="Zimin A.V."/>
            <person name="Clark K.F."/>
            <person name="Kohn A.B."/>
            <person name="Sadowski N."/>
            <person name="Timp W."/>
            <person name="Ptitsyn A."/>
            <person name="Khanna P."/>
            <person name="Romanova D.Y."/>
            <person name="Williams P."/>
            <person name="Greenwood S.J."/>
            <person name="Moroz L.L."/>
            <person name="Walt D.R."/>
            <person name="Bodnar A.G."/>
        </authorList>
    </citation>
    <scope>NUCLEOTIDE SEQUENCE</scope>
    <source>
        <strain evidence="2">GMGI-L3</strain>
    </source>
</reference>
<sequence length="64" mass="6915">MPNEGIINFVITVPRPIFWSSTATGAESHTGEYMASLLKKMVEEIGAMKVLAICTDNASNTKKA</sequence>